<dbReference type="EMBL" id="QEHR01000005">
    <property type="protein sequence ID" value="PVW14780.1"/>
    <property type="molecule type" value="Genomic_DNA"/>
</dbReference>
<feature type="chain" id="PRO_5015669413" evidence="1">
    <location>
        <begin position="18"/>
        <end position="174"/>
    </location>
</feature>
<gene>
    <name evidence="2" type="ORF">DDV96_09705</name>
</gene>
<organism evidence="2 3">
    <name type="scientific">Marixanthomonas spongiae</name>
    <dbReference type="NCBI Taxonomy" id="2174845"/>
    <lineage>
        <taxon>Bacteria</taxon>
        <taxon>Pseudomonadati</taxon>
        <taxon>Bacteroidota</taxon>
        <taxon>Flavobacteriia</taxon>
        <taxon>Flavobacteriales</taxon>
        <taxon>Flavobacteriaceae</taxon>
        <taxon>Marixanthomonas</taxon>
    </lineage>
</organism>
<keyword evidence="1" id="KW-0732">Signal</keyword>
<protein>
    <submittedName>
        <fullName evidence="2">Uncharacterized protein</fullName>
    </submittedName>
</protein>
<accession>A0A2U0I1A6</accession>
<dbReference type="Proteomes" id="UP000245962">
    <property type="component" value="Unassembled WGS sequence"/>
</dbReference>
<dbReference type="OrthoDB" id="1259476at2"/>
<proteinExistence type="predicted"/>
<keyword evidence="3" id="KW-1185">Reference proteome</keyword>
<evidence type="ECO:0000313" key="3">
    <source>
        <dbReference type="Proteomes" id="UP000245962"/>
    </source>
</evidence>
<sequence length="174" mass="19771">MFKKLVYILILSPVLMATTCEDNECSVIESPDNKTIDLIEFTPLQAEYNQGDALLLTINVPATNTYFEEEINLREATGDKVAKITLFSSNIFDDNKLNFIKGSQGREANWFNLPYNKKTERYELEVEITLNRTGLYFHYNGGEIDFGTSNCPDYTLKTNILGVDDIAVEFSVIK</sequence>
<dbReference type="RefSeq" id="WP_116694557.1">
    <property type="nucleotide sequence ID" value="NZ_QEHR01000005.1"/>
</dbReference>
<reference evidence="2 3" key="1">
    <citation type="submission" date="2018-04" db="EMBL/GenBank/DDBJ databases">
        <title>Marixanthomonas spongiae HN-E44 sp. nov., isolated from a marine sponge.</title>
        <authorList>
            <person name="Luo L."/>
            <person name="Zhuang L."/>
        </authorList>
    </citation>
    <scope>NUCLEOTIDE SEQUENCE [LARGE SCALE GENOMIC DNA]</scope>
    <source>
        <strain evidence="2 3">HN-E44</strain>
    </source>
</reference>
<evidence type="ECO:0000256" key="1">
    <source>
        <dbReference type="SAM" id="SignalP"/>
    </source>
</evidence>
<comment type="caution">
    <text evidence="2">The sequence shown here is derived from an EMBL/GenBank/DDBJ whole genome shotgun (WGS) entry which is preliminary data.</text>
</comment>
<evidence type="ECO:0000313" key="2">
    <source>
        <dbReference type="EMBL" id="PVW14780.1"/>
    </source>
</evidence>
<dbReference type="AlphaFoldDB" id="A0A2U0I1A6"/>
<feature type="signal peptide" evidence="1">
    <location>
        <begin position="1"/>
        <end position="17"/>
    </location>
</feature>
<name>A0A2U0I1A6_9FLAO</name>